<organism evidence="2 3">
    <name type="scientific">Antiquaquibacter soli</name>
    <dbReference type="NCBI Taxonomy" id="3064523"/>
    <lineage>
        <taxon>Bacteria</taxon>
        <taxon>Bacillati</taxon>
        <taxon>Actinomycetota</taxon>
        <taxon>Actinomycetes</taxon>
        <taxon>Micrococcales</taxon>
        <taxon>Microbacteriaceae</taxon>
        <taxon>Antiquaquibacter</taxon>
    </lineage>
</organism>
<dbReference type="RefSeq" id="WP_305001892.1">
    <property type="nucleotide sequence ID" value="NZ_JAUQUB010000001.1"/>
</dbReference>
<keyword evidence="3" id="KW-1185">Reference proteome</keyword>
<dbReference type="InterPro" id="IPR009671">
    <property type="entry name" value="RraB_dom"/>
</dbReference>
<dbReference type="Proteomes" id="UP001241072">
    <property type="component" value="Unassembled WGS sequence"/>
</dbReference>
<evidence type="ECO:0000313" key="3">
    <source>
        <dbReference type="Proteomes" id="UP001241072"/>
    </source>
</evidence>
<protein>
    <submittedName>
        <fullName evidence="2">Ribonuclease E inhibitor RraB</fullName>
    </submittedName>
</protein>
<dbReference type="Gene3D" id="3.30.70.970">
    <property type="entry name" value="RraB-like"/>
    <property type="match status" value="1"/>
</dbReference>
<reference evidence="2 3" key="1">
    <citation type="submission" date="2023-07" db="EMBL/GenBank/DDBJ databases">
        <title>Protaetiibacter sp. nov WY-16 isolated from soil.</title>
        <authorList>
            <person name="Liu B."/>
            <person name="Wan Y."/>
        </authorList>
    </citation>
    <scope>NUCLEOTIDE SEQUENCE [LARGE SCALE GENOMIC DNA]</scope>
    <source>
        <strain evidence="2 3">WY-16</strain>
    </source>
</reference>
<gene>
    <name evidence="2" type="ORF">Q5716_04490</name>
</gene>
<comment type="caution">
    <text evidence="2">The sequence shown here is derived from an EMBL/GenBank/DDBJ whole genome shotgun (WGS) entry which is preliminary data.</text>
</comment>
<name>A0ABT9BKE6_9MICO</name>
<proteinExistence type="predicted"/>
<evidence type="ECO:0000259" key="1">
    <source>
        <dbReference type="Pfam" id="PF06877"/>
    </source>
</evidence>
<accession>A0ABT9BKE6</accession>
<sequence length="117" mass="13063">MKTKGLTREELHSMCTEQLAQRVKLGDVLSTPRVVDHTATFRKRADVAAAAAQLRDSGYTVRVSRRGFGTYLLEATTTTDVEWETVDEFVEQVYQVVAAHRGVYDGWGGSVVLRSEK</sequence>
<dbReference type="InterPro" id="IPR036701">
    <property type="entry name" value="RraB-like_sf"/>
</dbReference>
<evidence type="ECO:0000313" key="2">
    <source>
        <dbReference type="EMBL" id="MDO7881481.1"/>
    </source>
</evidence>
<dbReference type="Pfam" id="PF06877">
    <property type="entry name" value="RraB"/>
    <property type="match status" value="1"/>
</dbReference>
<dbReference type="SUPFAM" id="SSF89946">
    <property type="entry name" value="Hypothetical protein VC0424"/>
    <property type="match status" value="1"/>
</dbReference>
<dbReference type="EMBL" id="JAUQUB010000001">
    <property type="protein sequence ID" value="MDO7881481.1"/>
    <property type="molecule type" value="Genomic_DNA"/>
</dbReference>
<feature type="domain" description="Regulator of ribonuclease activity B" evidence="1">
    <location>
        <begin position="21"/>
        <end position="108"/>
    </location>
</feature>